<evidence type="ECO:0000313" key="2">
    <source>
        <dbReference type="Proteomes" id="UP000237310"/>
    </source>
</evidence>
<dbReference type="Proteomes" id="UP000237310">
    <property type="component" value="Unassembled WGS sequence"/>
</dbReference>
<dbReference type="OrthoDB" id="186344at2"/>
<proteinExistence type="predicted"/>
<evidence type="ECO:0000313" key="1">
    <source>
        <dbReference type="EMBL" id="POY41224.1"/>
    </source>
</evidence>
<reference evidence="1 2" key="1">
    <citation type="submission" date="2018-01" db="EMBL/GenBank/DDBJ databases">
        <authorList>
            <person name="Gaut B.S."/>
            <person name="Morton B.R."/>
            <person name="Clegg M.T."/>
            <person name="Duvall M.R."/>
        </authorList>
    </citation>
    <scope>NUCLEOTIDE SEQUENCE [LARGE SCALE GENOMIC DNA]</scope>
    <source>
        <strain evidence="1 2">HR-AY</strain>
    </source>
</reference>
<dbReference type="InterPro" id="IPR029044">
    <property type="entry name" value="Nucleotide-diphossugar_trans"/>
</dbReference>
<gene>
    <name evidence="1" type="ORF">C3L50_01505</name>
</gene>
<keyword evidence="2" id="KW-1185">Reference proteome</keyword>
<dbReference type="EMBL" id="PQVG01000001">
    <property type="protein sequence ID" value="POY41224.1"/>
    <property type="molecule type" value="Genomic_DNA"/>
</dbReference>
<dbReference type="RefSeq" id="WP_103804289.1">
    <property type="nucleotide sequence ID" value="NZ_PQVG01000001.1"/>
</dbReference>
<accession>A0A2S5AF88</accession>
<keyword evidence="1" id="KW-0808">Transferase</keyword>
<dbReference type="GO" id="GO:0016740">
    <property type="term" value="F:transferase activity"/>
    <property type="evidence" value="ECO:0007669"/>
    <property type="project" value="UniProtKB-KW"/>
</dbReference>
<comment type="caution">
    <text evidence="1">The sequence shown here is derived from an EMBL/GenBank/DDBJ whole genome shotgun (WGS) entry which is preliminary data.</text>
</comment>
<organism evidence="1 2">
    <name type="scientific">Flavobacterium alvei</name>
    <dbReference type="NCBI Taxonomy" id="2080416"/>
    <lineage>
        <taxon>Bacteria</taxon>
        <taxon>Pseudomonadati</taxon>
        <taxon>Bacteroidota</taxon>
        <taxon>Flavobacteriia</taxon>
        <taxon>Flavobacteriales</taxon>
        <taxon>Flavobacteriaceae</taxon>
        <taxon>Flavobacterium</taxon>
    </lineage>
</organism>
<dbReference type="AlphaFoldDB" id="A0A2S5AF88"/>
<dbReference type="Gene3D" id="3.90.550.10">
    <property type="entry name" value="Spore Coat Polysaccharide Biosynthesis Protein SpsA, Chain A"/>
    <property type="match status" value="1"/>
</dbReference>
<dbReference type="SUPFAM" id="SSF53448">
    <property type="entry name" value="Nucleotide-diphospho-sugar transferases"/>
    <property type="match status" value="1"/>
</dbReference>
<protein>
    <submittedName>
        <fullName evidence="1">Glycosyl transferase</fullName>
    </submittedName>
</protein>
<name>A0A2S5AF88_9FLAO</name>
<sequence>MKLAFTICSNNYLAQAKILGDSLFDKNPDYKFIIGLCDELTEDIDYSFFENIEIVPVSQINIYCFDEIIKKYDIIELNTSIKPSFFKYFIEKYKDLETIIYFDPDIQIMNKLVLLEEYLLEDDVLLTPHILNPIGVDNFSPSENLFLNFGIYNLGFLALNPKSQNVADLLNWWEEKTLKIGFNRVSEGLFVDQLWLNLAPIYFNKVKILHEYGFNVAPWNLHERNAIHKFEDEYIMEDKSKLVFYHFSSYNFTKPELFSKSYDRYNSVVLSKEIFELYNQYHHKLIHNKISFFSEIKCCYFKVEDKIIKKKNLFEVVVYNITPPFINKIIKKIFKFNK</sequence>